<protein>
    <recommendedName>
        <fullName evidence="5">Transmembrane protein</fullName>
    </recommendedName>
</protein>
<dbReference type="EMBL" id="KI545953">
    <property type="protein sequence ID" value="EST49210.1"/>
    <property type="molecule type" value="Genomic_DNA"/>
</dbReference>
<sequence>MIMLLSTCFNTSTLNIIKHRELVQLILIPTDQYYDGCIQDVTLILPTITSISKITINNHHYFVNFNIVIDQAILKTWYGNFTVGTAAPQPIQFFNIELADYSQCFKNVKIDADKGQLHLTQEKWSNCDLNFMKSKVLEIVFDLQSQLVSIAQIAILKDDNLYDIILTLNQQDIISLQQLVSYSQKWFLRIYDHDSPSVLINIPLYNISSINANIDNIILFANQAYVRFSHYNLKDICSINYDTSLSIRLTEILQNHDYYNNNYLAFSINNLTSVLNEREQNHCRETFYILQTKCSELVFLEQYQDYVLQFNSVQLQDFTECVFPSLQYLTLTIFDTSTKLEINSIFVASRYKFYNISNVSFMLKQKEICVEITGIIYGKLNIFLENRLTGFKLTNGIIWNSDNMNQCFTGDFSKIIDAKQAKHIIGYLVLDQNDHFFVSQIQLSSIIQSKIIVSVISLGISAVCTIIIYFLSKNMKVK</sequence>
<dbReference type="VEuPathDB" id="GiardiaDB:SS50377_26739"/>
<evidence type="ECO:0000313" key="4">
    <source>
        <dbReference type="Proteomes" id="UP000018208"/>
    </source>
</evidence>
<keyword evidence="1" id="KW-1133">Transmembrane helix</keyword>
<accession>V6LXD8</accession>
<feature type="transmembrane region" description="Helical" evidence="1">
    <location>
        <begin position="451"/>
        <end position="471"/>
    </location>
</feature>
<reference evidence="2 3" key="1">
    <citation type="journal article" date="2014" name="PLoS Genet.">
        <title>The Genome of Spironucleus salmonicida Highlights a Fish Pathogen Adapted to Fluctuating Environments.</title>
        <authorList>
            <person name="Xu F."/>
            <person name="Jerlstrom-Hultqvist J."/>
            <person name="Einarsson E."/>
            <person name="Astvaldsson A."/>
            <person name="Svard S.G."/>
            <person name="Andersson J.O."/>
        </authorList>
    </citation>
    <scope>NUCLEOTIDE SEQUENCE</scope>
    <source>
        <strain evidence="3">ATCC 50377</strain>
    </source>
</reference>
<evidence type="ECO:0008006" key="5">
    <source>
        <dbReference type="Google" id="ProtNLM"/>
    </source>
</evidence>
<dbReference type="Proteomes" id="UP000018208">
    <property type="component" value="Unassembled WGS sequence"/>
</dbReference>
<evidence type="ECO:0000313" key="2">
    <source>
        <dbReference type="EMBL" id="EST49210.1"/>
    </source>
</evidence>
<keyword evidence="4" id="KW-1185">Reference proteome</keyword>
<organism evidence="2">
    <name type="scientific">Spironucleus salmonicida</name>
    <dbReference type="NCBI Taxonomy" id="348837"/>
    <lineage>
        <taxon>Eukaryota</taxon>
        <taxon>Metamonada</taxon>
        <taxon>Diplomonadida</taxon>
        <taxon>Hexamitidae</taxon>
        <taxon>Hexamitinae</taxon>
        <taxon>Spironucleus</taxon>
    </lineage>
</organism>
<evidence type="ECO:0000313" key="3">
    <source>
        <dbReference type="EMBL" id="KAH0570459.1"/>
    </source>
</evidence>
<name>V6LXD8_9EUKA</name>
<dbReference type="EMBL" id="AUWU02000007">
    <property type="protein sequence ID" value="KAH0570459.1"/>
    <property type="molecule type" value="Genomic_DNA"/>
</dbReference>
<evidence type="ECO:0000256" key="1">
    <source>
        <dbReference type="SAM" id="Phobius"/>
    </source>
</evidence>
<keyword evidence="1" id="KW-0472">Membrane</keyword>
<gene>
    <name evidence="2" type="ORF">SS50377_10427</name>
    <name evidence="3" type="ORF">SS50377_26739</name>
</gene>
<dbReference type="AlphaFoldDB" id="V6LXD8"/>
<proteinExistence type="predicted"/>
<reference evidence="3" key="2">
    <citation type="submission" date="2020-12" db="EMBL/GenBank/DDBJ databases">
        <title>New Spironucleus salmonicida genome in near-complete chromosomes.</title>
        <authorList>
            <person name="Xu F."/>
            <person name="Kurt Z."/>
            <person name="Jimenez-Gonzalez A."/>
            <person name="Astvaldsson A."/>
            <person name="Andersson J.O."/>
            <person name="Svard S.G."/>
        </authorList>
    </citation>
    <scope>NUCLEOTIDE SEQUENCE</scope>
    <source>
        <strain evidence="3">ATCC 50377</strain>
    </source>
</reference>
<keyword evidence="1" id="KW-0812">Transmembrane</keyword>